<reference evidence="2" key="1">
    <citation type="journal article" date="2020" name="Cell">
        <title>Large-Scale Comparative Analyses of Tick Genomes Elucidate Their Genetic Diversity and Vector Capacities.</title>
        <authorList>
            <consortium name="Tick Genome and Microbiome Consortium (TIGMIC)"/>
            <person name="Jia N."/>
            <person name="Wang J."/>
            <person name="Shi W."/>
            <person name="Du L."/>
            <person name="Sun Y."/>
            <person name="Zhan W."/>
            <person name="Jiang J.F."/>
            <person name="Wang Q."/>
            <person name="Zhang B."/>
            <person name="Ji P."/>
            <person name="Bell-Sakyi L."/>
            <person name="Cui X.M."/>
            <person name="Yuan T.T."/>
            <person name="Jiang B.G."/>
            <person name="Yang W.F."/>
            <person name="Lam T.T."/>
            <person name="Chang Q.C."/>
            <person name="Ding S.J."/>
            <person name="Wang X.J."/>
            <person name="Zhu J.G."/>
            <person name="Ruan X.D."/>
            <person name="Zhao L."/>
            <person name="Wei J.T."/>
            <person name="Ye R.Z."/>
            <person name="Que T.C."/>
            <person name="Du C.H."/>
            <person name="Zhou Y.H."/>
            <person name="Cheng J.X."/>
            <person name="Dai P.F."/>
            <person name="Guo W.B."/>
            <person name="Han X.H."/>
            <person name="Huang E.J."/>
            <person name="Li L.F."/>
            <person name="Wei W."/>
            <person name="Gao Y.C."/>
            <person name="Liu J.Z."/>
            <person name="Shao H.Z."/>
            <person name="Wang X."/>
            <person name="Wang C.C."/>
            <person name="Yang T.C."/>
            <person name="Huo Q.B."/>
            <person name="Li W."/>
            <person name="Chen H.Y."/>
            <person name="Chen S.E."/>
            <person name="Zhou L.G."/>
            <person name="Ni X.B."/>
            <person name="Tian J.H."/>
            <person name="Sheng Y."/>
            <person name="Liu T."/>
            <person name="Pan Y.S."/>
            <person name="Xia L.Y."/>
            <person name="Li J."/>
            <person name="Zhao F."/>
            <person name="Cao W.C."/>
        </authorList>
    </citation>
    <scope>NUCLEOTIDE SEQUENCE</scope>
    <source>
        <strain evidence="2">Rsan-2018</strain>
    </source>
</reference>
<evidence type="ECO:0000313" key="2">
    <source>
        <dbReference type="EMBL" id="KAH7975506.1"/>
    </source>
</evidence>
<name>A0A9D4T5B0_RHISA</name>
<dbReference type="AlphaFoldDB" id="A0A9D4T5B0"/>
<keyword evidence="1" id="KW-0175">Coiled coil</keyword>
<dbReference type="Proteomes" id="UP000821837">
    <property type="component" value="Chromosome 10"/>
</dbReference>
<evidence type="ECO:0000313" key="3">
    <source>
        <dbReference type="Proteomes" id="UP000821837"/>
    </source>
</evidence>
<reference evidence="2" key="2">
    <citation type="submission" date="2021-09" db="EMBL/GenBank/DDBJ databases">
        <authorList>
            <person name="Jia N."/>
            <person name="Wang J."/>
            <person name="Shi W."/>
            <person name="Du L."/>
            <person name="Sun Y."/>
            <person name="Zhan W."/>
            <person name="Jiang J."/>
            <person name="Wang Q."/>
            <person name="Zhang B."/>
            <person name="Ji P."/>
            <person name="Sakyi L.B."/>
            <person name="Cui X."/>
            <person name="Yuan T."/>
            <person name="Jiang B."/>
            <person name="Yang W."/>
            <person name="Lam T.T.-Y."/>
            <person name="Chang Q."/>
            <person name="Ding S."/>
            <person name="Wang X."/>
            <person name="Zhu J."/>
            <person name="Ruan X."/>
            <person name="Zhao L."/>
            <person name="Wei J."/>
            <person name="Que T."/>
            <person name="Du C."/>
            <person name="Cheng J."/>
            <person name="Dai P."/>
            <person name="Han X."/>
            <person name="Huang E."/>
            <person name="Gao Y."/>
            <person name="Liu J."/>
            <person name="Shao H."/>
            <person name="Ye R."/>
            <person name="Li L."/>
            <person name="Wei W."/>
            <person name="Wang X."/>
            <person name="Wang C."/>
            <person name="Huo Q."/>
            <person name="Li W."/>
            <person name="Guo W."/>
            <person name="Chen H."/>
            <person name="Chen S."/>
            <person name="Zhou L."/>
            <person name="Zhou L."/>
            <person name="Ni X."/>
            <person name="Tian J."/>
            <person name="Zhou Y."/>
            <person name="Sheng Y."/>
            <person name="Liu T."/>
            <person name="Pan Y."/>
            <person name="Xia L."/>
            <person name="Li J."/>
            <person name="Zhao F."/>
            <person name="Cao W."/>
        </authorList>
    </citation>
    <scope>NUCLEOTIDE SEQUENCE</scope>
    <source>
        <strain evidence="2">Rsan-2018</strain>
        <tissue evidence="2">Larvae</tissue>
    </source>
</reference>
<evidence type="ECO:0000256" key="1">
    <source>
        <dbReference type="SAM" id="Coils"/>
    </source>
</evidence>
<accession>A0A9D4T5B0</accession>
<dbReference type="EMBL" id="JABSTV010001246">
    <property type="protein sequence ID" value="KAH7975506.1"/>
    <property type="molecule type" value="Genomic_DNA"/>
</dbReference>
<sequence>MNTEIHDDAATNATARPFLPPTFRILAPLFRLLHVISKTTEFHRVTSVLPPPVIAIVMDILRSPAAQNLFDMSDKITNISTHVLFAFEWTTHSALNAVVRENLLDRLLAANELLSRNVDQLTAELKLFKAKQQG</sequence>
<protein>
    <submittedName>
        <fullName evidence="2">Uncharacterized protein</fullName>
    </submittedName>
</protein>
<gene>
    <name evidence="2" type="ORF">HPB52_002334</name>
</gene>
<keyword evidence="3" id="KW-1185">Reference proteome</keyword>
<feature type="coiled-coil region" evidence="1">
    <location>
        <begin position="104"/>
        <end position="131"/>
    </location>
</feature>
<comment type="caution">
    <text evidence="2">The sequence shown here is derived from an EMBL/GenBank/DDBJ whole genome shotgun (WGS) entry which is preliminary data.</text>
</comment>
<proteinExistence type="predicted"/>
<organism evidence="2 3">
    <name type="scientific">Rhipicephalus sanguineus</name>
    <name type="common">Brown dog tick</name>
    <name type="synonym">Ixodes sanguineus</name>
    <dbReference type="NCBI Taxonomy" id="34632"/>
    <lineage>
        <taxon>Eukaryota</taxon>
        <taxon>Metazoa</taxon>
        <taxon>Ecdysozoa</taxon>
        <taxon>Arthropoda</taxon>
        <taxon>Chelicerata</taxon>
        <taxon>Arachnida</taxon>
        <taxon>Acari</taxon>
        <taxon>Parasitiformes</taxon>
        <taxon>Ixodida</taxon>
        <taxon>Ixodoidea</taxon>
        <taxon>Ixodidae</taxon>
        <taxon>Rhipicephalinae</taxon>
        <taxon>Rhipicephalus</taxon>
        <taxon>Rhipicephalus</taxon>
    </lineage>
</organism>